<dbReference type="AlphaFoldDB" id="A0A1L7WJ53"/>
<dbReference type="Pfam" id="PF23670">
    <property type="entry name" value="PIGBOS1"/>
    <property type="match status" value="1"/>
</dbReference>
<dbReference type="InterPro" id="IPR057394">
    <property type="entry name" value="PIGBOS1"/>
</dbReference>
<keyword evidence="3" id="KW-1185">Reference proteome</keyword>
<organism evidence="2 3">
    <name type="scientific">Phialocephala subalpina</name>
    <dbReference type="NCBI Taxonomy" id="576137"/>
    <lineage>
        <taxon>Eukaryota</taxon>
        <taxon>Fungi</taxon>
        <taxon>Dikarya</taxon>
        <taxon>Ascomycota</taxon>
        <taxon>Pezizomycotina</taxon>
        <taxon>Leotiomycetes</taxon>
        <taxon>Helotiales</taxon>
        <taxon>Mollisiaceae</taxon>
        <taxon>Phialocephala</taxon>
        <taxon>Phialocephala fortinii species complex</taxon>
    </lineage>
</organism>
<gene>
    <name evidence="2" type="ORF">PAC_02663</name>
</gene>
<evidence type="ECO:0000313" key="2">
    <source>
        <dbReference type="EMBL" id="CZR52786.1"/>
    </source>
</evidence>
<reference evidence="2 3" key="1">
    <citation type="submission" date="2016-03" db="EMBL/GenBank/DDBJ databases">
        <authorList>
            <person name="Ploux O."/>
        </authorList>
    </citation>
    <scope>NUCLEOTIDE SEQUENCE [LARGE SCALE GENOMIC DNA]</scope>
    <source>
        <strain evidence="2 3">UAMH 11012</strain>
    </source>
</reference>
<dbReference type="OrthoDB" id="5394869at2759"/>
<feature type="region of interest" description="Disordered" evidence="1">
    <location>
        <begin position="86"/>
        <end position="117"/>
    </location>
</feature>
<proteinExistence type="predicted"/>
<evidence type="ECO:0000256" key="1">
    <source>
        <dbReference type="SAM" id="MobiDB-lite"/>
    </source>
</evidence>
<sequence>MSRVRGVFPLFLATTFGIVNGIWVFGPAFKEQQEREEEARKDLVVSPEVNNAQVEEVRATEAAPSRAVATESVLKPVENSSSWWTKLDVWNRGPPKGTNGNTTKELESAGGSKETKG</sequence>
<protein>
    <submittedName>
        <fullName evidence="2">Uncharacterized protein</fullName>
    </submittedName>
</protein>
<evidence type="ECO:0000313" key="3">
    <source>
        <dbReference type="Proteomes" id="UP000184330"/>
    </source>
</evidence>
<name>A0A1L7WJ53_9HELO</name>
<accession>A0A1L7WJ53</accession>
<dbReference type="EMBL" id="FJOG01000003">
    <property type="protein sequence ID" value="CZR52786.1"/>
    <property type="molecule type" value="Genomic_DNA"/>
</dbReference>
<dbReference type="Proteomes" id="UP000184330">
    <property type="component" value="Unassembled WGS sequence"/>
</dbReference>